<dbReference type="InterPro" id="IPR006598">
    <property type="entry name" value="CAP10"/>
</dbReference>
<evidence type="ECO:0000313" key="4">
    <source>
        <dbReference type="Proteomes" id="UP000295083"/>
    </source>
</evidence>
<dbReference type="EMBL" id="QAPG01000008">
    <property type="protein sequence ID" value="TDZ39895.1"/>
    <property type="molecule type" value="Genomic_DNA"/>
</dbReference>
<gene>
    <name evidence="3" type="ORF">C8035_v002133</name>
</gene>
<sequence length="451" mass="50903">MRHRQAARNLWPILGILTLCMAIYGLLFPSEVNLKGHPLHHAAKTGPNYDAGDFQDLHLDEQQCRAIFPGLTAEIDLAVAQGPFQLGINDVSASLLGSINNNELLIIQAPRPVDMPDSWKERQRAALEQINRAIVTSPTRLPDTFFNLYIQDTPVSISWSYSRPVASSFPRHIFPMPHFAFWAWNQPFIRSIPRAAAAIQQIEMTLPFDKKSARAVWRGTAWFNNGASSNPRSRQELLRVTKDASWADVQALEWINNGEDATNAINIADFCRYKYIIHTEGVSYSGRLHFHQMCESVLISPPMEWVQHTTHLARPVYSSVLLDSDAISKEGMAGGAKQPSEKHSRRAEDVWSTATRPEDANMIFVTPDWSDLEATVQWLENHPDVARGIAKRQRDLFVRHGYLGPAAEVCYWRALIKGWSQVVRVNETISNANGTSWEEFSVRSEVAAKRP</sequence>
<keyword evidence="1" id="KW-0472">Membrane</keyword>
<evidence type="ECO:0000313" key="3">
    <source>
        <dbReference type="EMBL" id="TDZ39895.1"/>
    </source>
</evidence>
<evidence type="ECO:0000256" key="1">
    <source>
        <dbReference type="SAM" id="Phobius"/>
    </source>
</evidence>
<dbReference type="PANTHER" id="PTHR12203">
    <property type="entry name" value="KDEL LYS-ASP-GLU-LEU CONTAINING - RELATED"/>
    <property type="match status" value="1"/>
</dbReference>
<proteinExistence type="predicted"/>
<dbReference type="Proteomes" id="UP000295083">
    <property type="component" value="Unassembled WGS sequence"/>
</dbReference>
<accession>A0A4R8QUM4</accession>
<keyword evidence="1" id="KW-1133">Transmembrane helix</keyword>
<protein>
    <recommendedName>
        <fullName evidence="2">Glycosyl transferase CAP10 domain-containing protein</fullName>
    </recommendedName>
</protein>
<dbReference type="Pfam" id="PF05686">
    <property type="entry name" value="Glyco_transf_90"/>
    <property type="match status" value="1"/>
</dbReference>
<feature type="transmembrane region" description="Helical" evidence="1">
    <location>
        <begin position="9"/>
        <end position="28"/>
    </location>
</feature>
<keyword evidence="4" id="KW-1185">Reference proteome</keyword>
<feature type="domain" description="Glycosyl transferase CAP10" evidence="2">
    <location>
        <begin position="140"/>
        <end position="426"/>
    </location>
</feature>
<dbReference type="AlphaFoldDB" id="A0A4R8QUM4"/>
<organism evidence="3 4">
    <name type="scientific">Colletotrichum spinosum</name>
    <dbReference type="NCBI Taxonomy" id="1347390"/>
    <lineage>
        <taxon>Eukaryota</taxon>
        <taxon>Fungi</taxon>
        <taxon>Dikarya</taxon>
        <taxon>Ascomycota</taxon>
        <taxon>Pezizomycotina</taxon>
        <taxon>Sordariomycetes</taxon>
        <taxon>Hypocreomycetidae</taxon>
        <taxon>Glomerellales</taxon>
        <taxon>Glomerellaceae</taxon>
        <taxon>Colletotrichum</taxon>
        <taxon>Colletotrichum orbiculare species complex</taxon>
    </lineage>
</organism>
<keyword evidence="1" id="KW-0812">Transmembrane</keyword>
<evidence type="ECO:0000259" key="2">
    <source>
        <dbReference type="SMART" id="SM00672"/>
    </source>
</evidence>
<dbReference type="InterPro" id="IPR051091">
    <property type="entry name" value="O-Glucosyltr/Glycosyltrsf_90"/>
</dbReference>
<reference evidence="3 4" key="1">
    <citation type="submission" date="2018-11" db="EMBL/GenBank/DDBJ databases">
        <title>Genome sequence and assembly of Colletotrichum spinosum.</title>
        <authorList>
            <person name="Gan P."/>
            <person name="Shirasu K."/>
        </authorList>
    </citation>
    <scope>NUCLEOTIDE SEQUENCE [LARGE SCALE GENOMIC DNA]</scope>
    <source>
        <strain evidence="3 4">CBS 515.97</strain>
    </source>
</reference>
<comment type="caution">
    <text evidence="3">The sequence shown here is derived from an EMBL/GenBank/DDBJ whole genome shotgun (WGS) entry which is preliminary data.</text>
</comment>
<dbReference type="SMART" id="SM00672">
    <property type="entry name" value="CAP10"/>
    <property type="match status" value="1"/>
</dbReference>
<name>A0A4R8QUM4_9PEZI</name>
<dbReference type="PANTHER" id="PTHR12203:SF63">
    <property type="entry name" value="GLYCOSYL TRANSFERASE CAP10 DOMAIN-CONTAINING PROTEIN"/>
    <property type="match status" value="1"/>
</dbReference>